<evidence type="ECO:0000313" key="17">
    <source>
        <dbReference type="EMBL" id="QED27227.1"/>
    </source>
</evidence>
<dbReference type="Pfam" id="PF01502">
    <property type="entry name" value="PRA-CH"/>
    <property type="match status" value="1"/>
</dbReference>
<gene>
    <name evidence="17" type="primary">hisE</name>
    <name evidence="17" type="ORF">FRD01_08220</name>
</gene>
<accession>A0A5B8XQ56</accession>
<evidence type="ECO:0000256" key="12">
    <source>
        <dbReference type="ARBA" id="ARBA00022840"/>
    </source>
</evidence>
<dbReference type="EC" id="3.6.1.31" evidence="6"/>
<evidence type="ECO:0000256" key="11">
    <source>
        <dbReference type="ARBA" id="ARBA00022801"/>
    </source>
</evidence>
<evidence type="ECO:0000256" key="6">
    <source>
        <dbReference type="ARBA" id="ARBA00012414"/>
    </source>
</evidence>
<organism evidence="17 18">
    <name type="scientific">Microvenator marinus</name>
    <dbReference type="NCBI Taxonomy" id="2600177"/>
    <lineage>
        <taxon>Bacteria</taxon>
        <taxon>Deltaproteobacteria</taxon>
        <taxon>Bradymonadales</taxon>
        <taxon>Microvenatoraceae</taxon>
        <taxon>Microvenator</taxon>
    </lineage>
</organism>
<dbReference type="InterPro" id="IPR006062">
    <property type="entry name" value="His_biosynth"/>
</dbReference>
<dbReference type="GO" id="GO:0000105">
    <property type="term" value="P:L-histidine biosynthetic process"/>
    <property type="evidence" value="ECO:0007669"/>
    <property type="project" value="UniProtKB-UniPathway"/>
</dbReference>
<dbReference type="Gene3D" id="3.20.20.70">
    <property type="entry name" value="Aldolase class I"/>
    <property type="match status" value="1"/>
</dbReference>
<comment type="pathway">
    <text evidence="4">Amino-acid biosynthesis; L-histidine biosynthesis; L-histidine from 5-phospho-alpha-D-ribose 1-diphosphate: step 2/9.</text>
</comment>
<evidence type="ECO:0000256" key="2">
    <source>
        <dbReference type="ARBA" id="ARBA00001460"/>
    </source>
</evidence>
<evidence type="ECO:0000256" key="3">
    <source>
        <dbReference type="ARBA" id="ARBA00005169"/>
    </source>
</evidence>
<evidence type="ECO:0000256" key="10">
    <source>
        <dbReference type="ARBA" id="ARBA00022741"/>
    </source>
</evidence>
<dbReference type="FunFam" id="3.10.20.810:FF:000002">
    <property type="entry name" value="Histidine biosynthesis trifunctional protein"/>
    <property type="match status" value="1"/>
</dbReference>
<dbReference type="SUPFAM" id="SSF101386">
    <property type="entry name" value="all-alpha NTP pyrophosphatases"/>
    <property type="match status" value="1"/>
</dbReference>
<protein>
    <recommendedName>
        <fullName evidence="8">Histidine biosynthesis bifunctional protein HisIE</fullName>
        <ecNumber evidence="7">3.5.4.19</ecNumber>
        <ecNumber evidence="6">3.6.1.31</ecNumber>
    </recommendedName>
</protein>
<dbReference type="AlphaFoldDB" id="A0A5B8XQ56"/>
<evidence type="ECO:0000256" key="13">
    <source>
        <dbReference type="ARBA" id="ARBA00023102"/>
    </source>
</evidence>
<dbReference type="InterPro" id="IPR021130">
    <property type="entry name" value="PRib-ATP_PPHydrolase-like"/>
</dbReference>
<evidence type="ECO:0000256" key="15">
    <source>
        <dbReference type="RuleBase" id="RU003657"/>
    </source>
</evidence>
<dbReference type="InterPro" id="IPR013785">
    <property type="entry name" value="Aldolase_TIM"/>
</dbReference>
<dbReference type="RefSeq" id="WP_146958912.1">
    <property type="nucleotide sequence ID" value="NZ_CP042467.1"/>
</dbReference>
<dbReference type="InterPro" id="IPR011060">
    <property type="entry name" value="RibuloseP-bd_barrel"/>
</dbReference>
<feature type="domain" description="Phosphoribosyl-AMP cyclohydrolase" evidence="16">
    <location>
        <begin position="246"/>
        <end position="317"/>
    </location>
</feature>
<evidence type="ECO:0000256" key="1">
    <source>
        <dbReference type="ARBA" id="ARBA00000024"/>
    </source>
</evidence>
<keyword evidence="11 17" id="KW-0378">Hydrolase</keyword>
<dbReference type="InterPro" id="IPR008179">
    <property type="entry name" value="HisE"/>
</dbReference>
<dbReference type="Pfam" id="PF00977">
    <property type="entry name" value="His_biosynth"/>
    <property type="match status" value="1"/>
</dbReference>
<name>A0A5B8XQ56_9DELT</name>
<dbReference type="GO" id="GO:0005524">
    <property type="term" value="F:ATP binding"/>
    <property type="evidence" value="ECO:0007669"/>
    <property type="project" value="UniProtKB-KW"/>
</dbReference>
<evidence type="ECO:0000259" key="16">
    <source>
        <dbReference type="Pfam" id="PF01502"/>
    </source>
</evidence>
<dbReference type="GO" id="GO:0004636">
    <property type="term" value="F:phosphoribosyl-ATP diphosphatase activity"/>
    <property type="evidence" value="ECO:0007669"/>
    <property type="project" value="UniProtKB-EC"/>
</dbReference>
<dbReference type="SUPFAM" id="SSF141734">
    <property type="entry name" value="HisI-like"/>
    <property type="match status" value="1"/>
</dbReference>
<dbReference type="UniPathway" id="UPA00031">
    <property type="reaction ID" value="UER00007"/>
</dbReference>
<reference evidence="17 18" key="1">
    <citation type="submission" date="2019-08" db="EMBL/GenBank/DDBJ databases">
        <authorList>
            <person name="Liang Q."/>
        </authorList>
    </citation>
    <scope>NUCLEOTIDE SEQUENCE [LARGE SCALE GENOMIC DNA]</scope>
    <source>
        <strain evidence="17 18">V1718</strain>
    </source>
</reference>
<keyword evidence="14" id="KW-0511">Multifunctional enzyme</keyword>
<dbReference type="EC" id="3.5.4.19" evidence="7"/>
<dbReference type="Proteomes" id="UP000321595">
    <property type="component" value="Chromosome"/>
</dbReference>
<dbReference type="PANTHER" id="PTHR42945:SF1">
    <property type="entry name" value="HISTIDINE BIOSYNTHESIS BIFUNCTIONAL PROTEIN HIS7"/>
    <property type="match status" value="1"/>
</dbReference>
<comment type="similarity">
    <text evidence="5 15">Belongs to the HisA/HisF family.</text>
</comment>
<dbReference type="Gene3D" id="3.10.20.810">
    <property type="entry name" value="Phosphoribosyl-AMP cyclohydrolase"/>
    <property type="match status" value="1"/>
</dbReference>
<dbReference type="NCBIfam" id="TIGR03188">
    <property type="entry name" value="histidine_hisI"/>
    <property type="match status" value="1"/>
</dbReference>
<comment type="catalytic activity">
    <reaction evidence="1">
        <text>1-(5-phospho-beta-D-ribosyl)-5'-AMP + H2O = 1-(5-phospho-beta-D-ribosyl)-5-[(5-phospho-beta-D-ribosylamino)methylideneamino]imidazole-4-carboxamide</text>
        <dbReference type="Rhea" id="RHEA:20049"/>
        <dbReference type="ChEBI" id="CHEBI:15377"/>
        <dbReference type="ChEBI" id="CHEBI:58435"/>
        <dbReference type="ChEBI" id="CHEBI:59457"/>
        <dbReference type="EC" id="3.5.4.19"/>
    </reaction>
</comment>
<sequence>MIVPSIDLMGGNAVQLVGGKELKIDAGDPRPIARKFAMAGEIAIVDLDAALRQGDNTETILELLKIVRARVGGGIRDVETARKWLDLGADRIVLGTAATPEILSQLPAERVIAALDAVEGEVVVDGWRTKTGASITDKMAELAPYVSGFLVTFVEKEGRMQGTDMGRVAGLIEAAQGRELTIAGGVTTVEEIAELDRLGVHAQVGMALYSGSMDLGAAIAAPLKSDRPDGLWPTVVTDERGQSLGLAYSSLDSIKKALELGQGVYQSRKRGLWIKGESSGNTQELLEIVLDCDRDALKFVVRQQGEGFCHLGTDTCFGDYRGLSGLLKTTQERLERAPEGSYTKRLLEDDALLRAKLVEEAGELADAQEADHVAQEAADLIYFLSVALARHGVDFAEVERVLDKRALKITRRPGNAK</sequence>
<keyword evidence="9 15" id="KW-0028">Amino-acid biosynthesis</keyword>
<comment type="pathway">
    <text evidence="3">Amino-acid biosynthesis; L-histidine biosynthesis; L-histidine from 5-phospho-alpha-D-ribose 1-diphosphate: step 3/9.</text>
</comment>
<dbReference type="OrthoDB" id="9807749at2"/>
<dbReference type="InterPro" id="IPR038019">
    <property type="entry name" value="PRib_AMP_CycHydrolase_sf"/>
</dbReference>
<keyword evidence="10" id="KW-0547">Nucleotide-binding</keyword>
<dbReference type="InterPro" id="IPR002496">
    <property type="entry name" value="PRib_AMP_CycHydrolase_dom"/>
</dbReference>
<dbReference type="CDD" id="cd11546">
    <property type="entry name" value="NTP-PPase_His4"/>
    <property type="match status" value="1"/>
</dbReference>
<evidence type="ECO:0000256" key="9">
    <source>
        <dbReference type="ARBA" id="ARBA00022605"/>
    </source>
</evidence>
<dbReference type="Pfam" id="PF01503">
    <property type="entry name" value="PRA-PH"/>
    <property type="match status" value="1"/>
</dbReference>
<keyword evidence="12" id="KW-0067">ATP-binding</keyword>
<dbReference type="KEGG" id="bbae:FRD01_08220"/>
<evidence type="ECO:0000256" key="5">
    <source>
        <dbReference type="ARBA" id="ARBA00009667"/>
    </source>
</evidence>
<dbReference type="GO" id="GO:0004635">
    <property type="term" value="F:phosphoribosyl-AMP cyclohydrolase activity"/>
    <property type="evidence" value="ECO:0007669"/>
    <property type="project" value="UniProtKB-EC"/>
</dbReference>
<evidence type="ECO:0000256" key="7">
    <source>
        <dbReference type="ARBA" id="ARBA00012721"/>
    </source>
</evidence>
<keyword evidence="18" id="KW-1185">Reference proteome</keyword>
<evidence type="ECO:0000256" key="8">
    <source>
        <dbReference type="ARBA" id="ARBA00017720"/>
    </source>
</evidence>
<dbReference type="EMBL" id="CP042467">
    <property type="protein sequence ID" value="QED27227.1"/>
    <property type="molecule type" value="Genomic_DNA"/>
</dbReference>
<dbReference type="PANTHER" id="PTHR42945">
    <property type="entry name" value="HISTIDINE BIOSYNTHESIS BIFUNCTIONAL PROTEIN"/>
    <property type="match status" value="1"/>
</dbReference>
<dbReference type="Gene3D" id="1.10.287.1080">
    <property type="entry name" value="MazG-like"/>
    <property type="match status" value="1"/>
</dbReference>
<comment type="catalytic activity">
    <reaction evidence="2">
        <text>1-(5-phospho-beta-D-ribosyl)-ATP + H2O = 1-(5-phospho-beta-D-ribosyl)-5'-AMP + diphosphate + H(+)</text>
        <dbReference type="Rhea" id="RHEA:22828"/>
        <dbReference type="ChEBI" id="CHEBI:15377"/>
        <dbReference type="ChEBI" id="CHEBI:15378"/>
        <dbReference type="ChEBI" id="CHEBI:33019"/>
        <dbReference type="ChEBI" id="CHEBI:59457"/>
        <dbReference type="ChEBI" id="CHEBI:73183"/>
        <dbReference type="EC" id="3.6.1.31"/>
    </reaction>
</comment>
<proteinExistence type="inferred from homology"/>
<evidence type="ECO:0000256" key="4">
    <source>
        <dbReference type="ARBA" id="ARBA00005204"/>
    </source>
</evidence>
<evidence type="ECO:0000256" key="14">
    <source>
        <dbReference type="ARBA" id="ARBA00023268"/>
    </source>
</evidence>
<evidence type="ECO:0000313" key="18">
    <source>
        <dbReference type="Proteomes" id="UP000321595"/>
    </source>
</evidence>
<dbReference type="SUPFAM" id="SSF51366">
    <property type="entry name" value="Ribulose-phoshate binding barrel"/>
    <property type="match status" value="1"/>
</dbReference>
<keyword evidence="13 15" id="KW-0368">Histidine biosynthesis</keyword>